<evidence type="ECO:0000313" key="3">
    <source>
        <dbReference type="Proteomes" id="UP001153636"/>
    </source>
</evidence>
<dbReference type="EMBL" id="OV651819">
    <property type="protein sequence ID" value="CAH1113913.1"/>
    <property type="molecule type" value="Genomic_DNA"/>
</dbReference>
<dbReference type="OrthoDB" id="6753578at2759"/>
<dbReference type="Proteomes" id="UP001153636">
    <property type="component" value="Chromosome 7"/>
</dbReference>
<gene>
    <name evidence="2" type="ORF">PSYICH_LOCUS13689</name>
</gene>
<dbReference type="AlphaFoldDB" id="A0A9P0DBX1"/>
<feature type="region of interest" description="Disordered" evidence="1">
    <location>
        <begin position="1"/>
        <end position="40"/>
    </location>
</feature>
<reference evidence="2" key="1">
    <citation type="submission" date="2022-01" db="EMBL/GenBank/DDBJ databases">
        <authorList>
            <person name="King R."/>
        </authorList>
    </citation>
    <scope>NUCLEOTIDE SEQUENCE</scope>
</reference>
<evidence type="ECO:0000313" key="2">
    <source>
        <dbReference type="EMBL" id="CAH1113913.1"/>
    </source>
</evidence>
<proteinExistence type="predicted"/>
<keyword evidence="3" id="KW-1185">Reference proteome</keyword>
<organism evidence="2 3">
    <name type="scientific">Psylliodes chrysocephalus</name>
    <dbReference type="NCBI Taxonomy" id="3402493"/>
    <lineage>
        <taxon>Eukaryota</taxon>
        <taxon>Metazoa</taxon>
        <taxon>Ecdysozoa</taxon>
        <taxon>Arthropoda</taxon>
        <taxon>Hexapoda</taxon>
        <taxon>Insecta</taxon>
        <taxon>Pterygota</taxon>
        <taxon>Neoptera</taxon>
        <taxon>Endopterygota</taxon>
        <taxon>Coleoptera</taxon>
        <taxon>Polyphaga</taxon>
        <taxon>Cucujiformia</taxon>
        <taxon>Chrysomeloidea</taxon>
        <taxon>Chrysomelidae</taxon>
        <taxon>Galerucinae</taxon>
        <taxon>Alticini</taxon>
        <taxon>Psylliodes</taxon>
    </lineage>
</organism>
<evidence type="ECO:0000256" key="1">
    <source>
        <dbReference type="SAM" id="MobiDB-lite"/>
    </source>
</evidence>
<dbReference type="PANTHER" id="PTHR10773:SF19">
    <property type="match status" value="1"/>
</dbReference>
<dbReference type="PANTHER" id="PTHR10773">
    <property type="entry name" value="DNA-DIRECTED RNA POLYMERASES I, II, AND III SUBUNIT RPABC2"/>
    <property type="match status" value="1"/>
</dbReference>
<sequence>MSTSPHVNDPYEDDPFGDSGSEYMPSNPSGSENKSERDEATINTTVRTRKRTRNEQMWPRNIMKAKRIKGEEYRNFKVEVVNKLRCYKKNANPSRRSNTRLYYLTNENGEKVKICKEFCKKINGENMSPVIKQARTKYWISKILTDSSRISHIIEKLKNHHRKYLSPDLSLGRMYSLYKDQTPEPVSYFVFANVFNKQLNLHFHAPVSDSCRKSDFLNVKIEASIDEAAKQQSITEQELHLRKAESAREGMKADARVFLILSYLITSKRSTDQCLDKKLAEDYHKVDTRICLVIKASGSSRNKKKIYKDIYIPEYWCNVIRSARKKDPFKLIFMTSQDFFSTASLQAQITNRKKSINDEKVEWLKMQWLKFKKDELFLIHFKYYNNYLVPFTTVKIAKMNAATSSVNINLQLLYLNGHKVDIKKKKDLLTLSDFIPSI</sequence>
<name>A0A9P0DBX1_9CUCU</name>
<protein>
    <submittedName>
        <fullName evidence="2">Uncharacterized protein</fullName>
    </submittedName>
</protein>
<accession>A0A9P0DBX1</accession>